<dbReference type="GO" id="GO:0006260">
    <property type="term" value="P:DNA replication"/>
    <property type="evidence" value="ECO:0007669"/>
    <property type="project" value="UniProtKB-KW"/>
</dbReference>
<dbReference type="Pfam" id="PF02811">
    <property type="entry name" value="PHP"/>
    <property type="match status" value="1"/>
</dbReference>
<dbReference type="Pfam" id="PF07733">
    <property type="entry name" value="DNA_pol3_alpha"/>
    <property type="match status" value="1"/>
</dbReference>
<proteinExistence type="predicted"/>
<evidence type="ECO:0000256" key="2">
    <source>
        <dbReference type="ARBA" id="ARBA00019114"/>
    </source>
</evidence>
<dbReference type="CDD" id="cd12113">
    <property type="entry name" value="PHP_PolIIIA_DnaE3"/>
    <property type="match status" value="1"/>
</dbReference>
<dbReference type="InterPro" id="IPR016195">
    <property type="entry name" value="Pol/histidinol_Pase-like"/>
</dbReference>
<dbReference type="InterPro" id="IPR004805">
    <property type="entry name" value="DnaE2/DnaE/PolC"/>
</dbReference>
<dbReference type="GO" id="GO:0003887">
    <property type="term" value="F:DNA-directed DNA polymerase activity"/>
    <property type="evidence" value="ECO:0007669"/>
    <property type="project" value="UniProtKB-KW"/>
</dbReference>
<evidence type="ECO:0000256" key="6">
    <source>
        <dbReference type="ARBA" id="ARBA00022932"/>
    </source>
</evidence>
<dbReference type="EMBL" id="CP136920">
    <property type="protein sequence ID" value="WOO43452.1"/>
    <property type="molecule type" value="Genomic_DNA"/>
</dbReference>
<dbReference type="EC" id="2.7.7.7" evidence="1"/>
<evidence type="ECO:0000256" key="7">
    <source>
        <dbReference type="ARBA" id="ARBA00049244"/>
    </source>
</evidence>
<gene>
    <name evidence="10" type="primary">dnaE</name>
    <name evidence="10" type="ORF">RZN69_10160</name>
</gene>
<dbReference type="NCBIfam" id="TIGR00594">
    <property type="entry name" value="polc"/>
    <property type="match status" value="1"/>
</dbReference>
<feature type="region of interest" description="Disordered" evidence="8">
    <location>
        <begin position="1222"/>
        <end position="1242"/>
    </location>
</feature>
<evidence type="ECO:0000313" key="10">
    <source>
        <dbReference type="EMBL" id="WOO43452.1"/>
    </source>
</evidence>
<dbReference type="Proteomes" id="UP001304300">
    <property type="component" value="Chromosome"/>
</dbReference>
<feature type="domain" description="Polymerase/histidinol phosphatase N-terminal" evidence="9">
    <location>
        <begin position="8"/>
        <end position="75"/>
    </location>
</feature>
<dbReference type="KEGG" id="puo:RZN69_10160"/>
<dbReference type="Pfam" id="PF14579">
    <property type="entry name" value="HHH_6"/>
    <property type="match status" value="1"/>
</dbReference>
<dbReference type="PANTHER" id="PTHR32294">
    <property type="entry name" value="DNA POLYMERASE III SUBUNIT ALPHA"/>
    <property type="match status" value="1"/>
</dbReference>
<dbReference type="SMART" id="SM00481">
    <property type="entry name" value="POLIIIAc"/>
    <property type="match status" value="1"/>
</dbReference>
<dbReference type="Pfam" id="PF17657">
    <property type="entry name" value="DNA_pol3_finger"/>
    <property type="match status" value="1"/>
</dbReference>
<keyword evidence="3 10" id="KW-0808">Transferase</keyword>
<evidence type="ECO:0000256" key="1">
    <source>
        <dbReference type="ARBA" id="ARBA00012417"/>
    </source>
</evidence>
<dbReference type="InterPro" id="IPR004013">
    <property type="entry name" value="PHP_dom"/>
</dbReference>
<evidence type="ECO:0000256" key="5">
    <source>
        <dbReference type="ARBA" id="ARBA00022705"/>
    </source>
</evidence>
<dbReference type="RefSeq" id="WP_317836008.1">
    <property type="nucleotide sequence ID" value="NZ_CP136920.1"/>
</dbReference>
<dbReference type="InterPro" id="IPR029460">
    <property type="entry name" value="DNAPol_HHH"/>
</dbReference>
<accession>A0AAQ3LDM6</accession>
<dbReference type="CDD" id="cd04485">
    <property type="entry name" value="DnaE_OBF"/>
    <property type="match status" value="1"/>
</dbReference>
<evidence type="ECO:0000256" key="8">
    <source>
        <dbReference type="SAM" id="MobiDB-lite"/>
    </source>
</evidence>
<comment type="catalytic activity">
    <reaction evidence="7">
        <text>DNA(n) + a 2'-deoxyribonucleoside 5'-triphosphate = DNA(n+1) + diphosphate</text>
        <dbReference type="Rhea" id="RHEA:22508"/>
        <dbReference type="Rhea" id="RHEA-COMP:17339"/>
        <dbReference type="Rhea" id="RHEA-COMP:17340"/>
        <dbReference type="ChEBI" id="CHEBI:33019"/>
        <dbReference type="ChEBI" id="CHEBI:61560"/>
        <dbReference type="ChEBI" id="CHEBI:173112"/>
        <dbReference type="EC" id="2.7.7.7"/>
    </reaction>
</comment>
<keyword evidence="5" id="KW-0235">DNA replication</keyword>
<name>A0AAQ3LDM6_9BACT</name>
<dbReference type="InterPro" id="IPR003141">
    <property type="entry name" value="Pol/His_phosphatase_N"/>
</dbReference>
<dbReference type="NCBIfam" id="NF004226">
    <property type="entry name" value="PRK05673.1"/>
    <property type="match status" value="1"/>
</dbReference>
<reference evidence="10 11" key="1">
    <citation type="submission" date="2023-10" db="EMBL/GenBank/DDBJ databases">
        <title>Rubellicoccus peritrichatus gen. nov., sp. nov., isolated from an algae of coral reef tank.</title>
        <authorList>
            <person name="Luo J."/>
        </authorList>
    </citation>
    <scope>NUCLEOTIDE SEQUENCE [LARGE SCALE GENOMIC DNA]</scope>
    <source>
        <strain evidence="10 11">CR14</strain>
    </source>
</reference>
<dbReference type="Gene3D" id="3.20.20.140">
    <property type="entry name" value="Metal-dependent hydrolases"/>
    <property type="match status" value="1"/>
</dbReference>
<evidence type="ECO:0000256" key="4">
    <source>
        <dbReference type="ARBA" id="ARBA00022695"/>
    </source>
</evidence>
<dbReference type="AlphaFoldDB" id="A0AAQ3LDM6"/>
<sequence>MSADKEFVHLHVHTDYSLLDGCSRIDRLCSRAAELGMKALSITDHGVLFGLASFFKQAQKHGIKPLLGCEIYLVYEDKLAEVNELRAKQKSHHMGLLARNFTGYQNLTKLVSAGHVHGFYRNPRVDMTQLAEHSEGLIGFSGCLAAVIPQKIMEGDLAGAREACSRFIDIFTKEFFFIELMDHGISEQQQCNVELLKIAKEFDLKVVCTNDVHYVGKDDWRPHDSLLCIQTGARLHDEKRLRYDSHQFYLKSREEMELAFSEVKEGIINTSAVAEMCEVELPFGQDHYPVFEKPVELSYNKDKVNFERVLDIYVESKNKVLVREGQEPITLSNEERSKFASNGLYLFELCKEGLEERYGANYDSVRARAAAVEGEIEDEELKRSVRLCDQLDYELAIIIGTGFTDYFLIVWDFIKWARDRGIPVGPGRGSGAGCVVAYVLKITDIDPFRFGLLFERMLNLERVSPPDFDVDFCMRRRDEVVNYVRDKYGEDRVANIITFGTFGAKMIVRDLARVNDIPFGEADKIAKMIPDELNISLDDAVTKSAELQDEVKRNEVARKIIDQGKVIEGMVRNTGKHACGVIIADQPITNLIPVTMQEGDLTTQYPKGPSEDLGLLKMDFLGLKNLTVVSDCQESIRNIRGEKDFDIEKVSLDDELTFKLLGEARTIGVFQLESGGMQGLCRQLEVSSIDEIVALIALYRPGPMQFIPQYIKGKKDRSTIEVPHPLVKELVEETYGVLVYQEQVMQAAQIIAGYTLGGADILRRAMGKKIKSVMDQQKDVFVKGAKETNNIDRKKAEAIFGILEKFAQYGFNKSHSAAYAMISYRTAYLKANYPVEYMAALLSSELGNADKVSHFVEEADSMGIVVLGPDVNESRESFTPVLDGEAGGRIRFGLAAVKGVGDAAARLILEERDERGAFEGFRDFIERVDTKACNRRVLECLIKTGAFDYAGVDRQHMLDSLDGMLNEVADLEKDKASGQANMFDMLADDSSSDDKASSDQSGFNTSGSLMENLTKLEYERELLGFYISGHPVNQFAGLDQYVNSFGPDEDLKQWDREGFRLVGVINNVVKRLTKKDNRPWCYFSLSTLKSTHQVNVFPDAYEANLGQFEDGALVCVTGEIRYDSERSEVRLNASHLGAADKAIQAFLNSVTFYVDPAEPDFSDFISTLSDFLQNHEGPTEVKLGVMVEPGKALIAELAQSLHARLSPEGFKKLKAHPAVRRVTGEGKNAPTPERPRWERASA</sequence>
<dbReference type="PANTHER" id="PTHR32294:SF0">
    <property type="entry name" value="DNA POLYMERASE III SUBUNIT ALPHA"/>
    <property type="match status" value="1"/>
</dbReference>
<organism evidence="10 11">
    <name type="scientific">Rubellicoccus peritrichatus</name>
    <dbReference type="NCBI Taxonomy" id="3080537"/>
    <lineage>
        <taxon>Bacteria</taxon>
        <taxon>Pseudomonadati</taxon>
        <taxon>Verrucomicrobiota</taxon>
        <taxon>Opitutia</taxon>
        <taxon>Puniceicoccales</taxon>
        <taxon>Cerasicoccaceae</taxon>
        <taxon>Rubellicoccus</taxon>
    </lineage>
</organism>
<keyword evidence="6" id="KW-0239">DNA-directed DNA polymerase</keyword>
<dbReference type="InterPro" id="IPR040982">
    <property type="entry name" value="DNA_pol3_finger"/>
</dbReference>
<evidence type="ECO:0000256" key="3">
    <source>
        <dbReference type="ARBA" id="ARBA00022679"/>
    </source>
</evidence>
<dbReference type="InterPro" id="IPR041931">
    <property type="entry name" value="DNA_pol3_alpha_thumb_dom"/>
</dbReference>
<keyword evidence="11" id="KW-1185">Reference proteome</keyword>
<dbReference type="GO" id="GO:0008408">
    <property type="term" value="F:3'-5' exonuclease activity"/>
    <property type="evidence" value="ECO:0007669"/>
    <property type="project" value="InterPro"/>
</dbReference>
<evidence type="ECO:0000259" key="9">
    <source>
        <dbReference type="SMART" id="SM00481"/>
    </source>
</evidence>
<dbReference type="InterPro" id="IPR011708">
    <property type="entry name" value="DNA_pol3_alpha_NTPase_dom"/>
</dbReference>
<dbReference type="Gene3D" id="1.10.150.870">
    <property type="match status" value="1"/>
</dbReference>
<protein>
    <recommendedName>
        <fullName evidence="2">DNA polymerase III subunit alpha</fullName>
        <ecNumber evidence="1">2.7.7.7</ecNumber>
    </recommendedName>
</protein>
<dbReference type="SUPFAM" id="SSF89550">
    <property type="entry name" value="PHP domain-like"/>
    <property type="match status" value="1"/>
</dbReference>
<dbReference type="Gene3D" id="1.10.10.1600">
    <property type="entry name" value="Bacterial DNA polymerase III alpha subunit, thumb domain"/>
    <property type="match status" value="1"/>
</dbReference>
<feature type="compositionally biased region" description="Basic and acidic residues" evidence="8">
    <location>
        <begin position="1233"/>
        <end position="1242"/>
    </location>
</feature>
<evidence type="ECO:0000313" key="11">
    <source>
        <dbReference type="Proteomes" id="UP001304300"/>
    </source>
</evidence>
<keyword evidence="4 10" id="KW-0548">Nucleotidyltransferase</keyword>